<keyword evidence="2" id="KW-0521">NADP</keyword>
<organism evidence="6 7">
    <name type="scientific">Antribacter soli</name>
    <dbReference type="NCBI Taxonomy" id="2910976"/>
    <lineage>
        <taxon>Bacteria</taxon>
        <taxon>Bacillati</taxon>
        <taxon>Actinomycetota</taxon>
        <taxon>Actinomycetes</taxon>
        <taxon>Micrococcales</taxon>
        <taxon>Promicromonosporaceae</taxon>
        <taxon>Antribacter</taxon>
    </lineage>
</organism>
<feature type="domain" description="Bacterial bifunctional deaminase-reductase C-terminal" evidence="4">
    <location>
        <begin position="5"/>
        <end position="214"/>
    </location>
</feature>
<dbReference type="GO" id="GO:0009231">
    <property type="term" value="P:riboflavin biosynthetic process"/>
    <property type="evidence" value="ECO:0007669"/>
    <property type="project" value="InterPro"/>
</dbReference>
<dbReference type="SUPFAM" id="SSF53597">
    <property type="entry name" value="Dihydrofolate reductase-like"/>
    <property type="match status" value="1"/>
</dbReference>
<evidence type="ECO:0000313" key="7">
    <source>
        <dbReference type="Proteomes" id="UP001165405"/>
    </source>
</evidence>
<evidence type="ECO:0000256" key="2">
    <source>
        <dbReference type="ARBA" id="ARBA00022857"/>
    </source>
</evidence>
<evidence type="ECO:0000313" key="5">
    <source>
        <dbReference type="EMBL" id="MCF4119683.1"/>
    </source>
</evidence>
<comment type="caution">
    <text evidence="6">The sequence shown here is derived from an EMBL/GenBank/DDBJ whole genome shotgun (WGS) entry which is preliminary data.</text>
</comment>
<evidence type="ECO:0000313" key="6">
    <source>
        <dbReference type="EMBL" id="MCF4123445.1"/>
    </source>
</evidence>
<dbReference type="Gene3D" id="3.40.430.10">
    <property type="entry name" value="Dihydrofolate Reductase, subunit A"/>
    <property type="match status" value="1"/>
</dbReference>
<dbReference type="EMBL" id="JAKGSG010000006">
    <property type="protein sequence ID" value="MCF4119683.1"/>
    <property type="molecule type" value="Genomic_DNA"/>
</dbReference>
<comment type="pathway">
    <text evidence="1">Cofactor biosynthesis; riboflavin biosynthesis.</text>
</comment>
<keyword evidence="7" id="KW-1185">Reference proteome</keyword>
<protein>
    <submittedName>
        <fullName evidence="6">Dihydrofolate reductase family protein</fullName>
    </submittedName>
</protein>
<dbReference type="Pfam" id="PF01872">
    <property type="entry name" value="RibD_C"/>
    <property type="match status" value="1"/>
</dbReference>
<evidence type="ECO:0000256" key="3">
    <source>
        <dbReference type="ARBA" id="ARBA00023002"/>
    </source>
</evidence>
<dbReference type="InterPro" id="IPR002734">
    <property type="entry name" value="RibDG_C"/>
</dbReference>
<dbReference type="InterPro" id="IPR024072">
    <property type="entry name" value="DHFR-like_dom_sf"/>
</dbReference>
<accession>A0AA41QH95</accession>
<gene>
    <name evidence="5" type="ORF">L1785_01685</name>
    <name evidence="6" type="ORF">L1785_20985</name>
</gene>
<proteinExistence type="predicted"/>
<dbReference type="GO" id="GO:0008703">
    <property type="term" value="F:5-amino-6-(5-phosphoribosylamino)uracil reductase activity"/>
    <property type="evidence" value="ECO:0007669"/>
    <property type="project" value="InterPro"/>
</dbReference>
<dbReference type="EMBL" id="JAKGSG010000060">
    <property type="protein sequence ID" value="MCF4123445.1"/>
    <property type="molecule type" value="Genomic_DNA"/>
</dbReference>
<dbReference type="InterPro" id="IPR050765">
    <property type="entry name" value="Riboflavin_Biosynth_HTPR"/>
</dbReference>
<evidence type="ECO:0000259" key="4">
    <source>
        <dbReference type="Pfam" id="PF01872"/>
    </source>
</evidence>
<dbReference type="Proteomes" id="UP001165405">
    <property type="component" value="Unassembled WGS sequence"/>
</dbReference>
<name>A0AA41QH95_9MICO</name>
<evidence type="ECO:0000256" key="1">
    <source>
        <dbReference type="ARBA" id="ARBA00005104"/>
    </source>
</evidence>
<keyword evidence="3" id="KW-0560">Oxidoreductase</keyword>
<dbReference type="RefSeq" id="WP_236087397.1">
    <property type="nucleotide sequence ID" value="NZ_JAKGSG010000006.1"/>
</dbReference>
<dbReference type="PANTHER" id="PTHR38011">
    <property type="entry name" value="DIHYDROFOLATE REDUCTASE FAMILY PROTEIN (AFU_ORTHOLOGUE AFUA_8G06820)"/>
    <property type="match status" value="1"/>
</dbReference>
<reference evidence="6" key="1">
    <citation type="submission" date="2022-01" db="EMBL/GenBank/DDBJ databases">
        <title>Antribacter sp. nov., isolated from Guizhou of China.</title>
        <authorList>
            <person name="Chengliang C."/>
            <person name="Ya Z."/>
        </authorList>
    </citation>
    <scope>NUCLEOTIDE SEQUENCE</scope>
    <source>
        <strain evidence="6">KLBMP 9083</strain>
    </source>
</reference>
<sequence>MATRPRVLLSSAMSIDGYIDDTDEQRLILSNDEDWERVDSLRAWADAILIGAGTLRSDNPRLRVRSARLRAERRTEGRSESPVRVVLTATGDIDPDAAFFAGDGTDRLVYSDRAGAAKSRRRLGSAATVVDAGSPLELAAVLADLEARGIRRLLVEGGGSIHTQFLAQGLVDELHLVTAPFFIGDARAPRFVGPGPFPHGPARPLRLAETRPIGDLVYSRYLAEPAHRTTTDQPRRTSR</sequence>
<dbReference type="PANTHER" id="PTHR38011:SF7">
    <property type="entry name" value="2,5-DIAMINO-6-RIBOSYLAMINO-4(3H)-PYRIMIDINONE 5'-PHOSPHATE REDUCTASE"/>
    <property type="match status" value="1"/>
</dbReference>
<dbReference type="AlphaFoldDB" id="A0AA41QH95"/>